<comment type="subcellular location">
    <subcellularLocation>
        <location evidence="1">Membrane</location>
        <topology evidence="1">Multi-pass membrane protein</topology>
    </subcellularLocation>
</comment>
<accession>A0A9W6UBK2</accession>
<proteinExistence type="predicted"/>
<dbReference type="GO" id="GO:0022857">
    <property type="term" value="F:transmembrane transporter activity"/>
    <property type="evidence" value="ECO:0007669"/>
    <property type="project" value="InterPro"/>
</dbReference>
<dbReference type="GO" id="GO:0016020">
    <property type="term" value="C:membrane"/>
    <property type="evidence" value="ECO:0007669"/>
    <property type="project" value="UniProtKB-SubCell"/>
</dbReference>
<feature type="region of interest" description="Disordered" evidence="6">
    <location>
        <begin position="470"/>
        <end position="494"/>
    </location>
</feature>
<evidence type="ECO:0000256" key="3">
    <source>
        <dbReference type="ARBA" id="ARBA00022692"/>
    </source>
</evidence>
<evidence type="ECO:0000256" key="7">
    <source>
        <dbReference type="SAM" id="Phobius"/>
    </source>
</evidence>
<evidence type="ECO:0000256" key="6">
    <source>
        <dbReference type="SAM" id="MobiDB-lite"/>
    </source>
</evidence>
<dbReference type="PANTHER" id="PTHR23511">
    <property type="entry name" value="SYNAPTIC VESICLE GLYCOPROTEIN 2"/>
    <property type="match status" value="1"/>
</dbReference>
<feature type="transmembrane region" description="Helical" evidence="7">
    <location>
        <begin position="410"/>
        <end position="430"/>
    </location>
</feature>
<keyword evidence="3 7" id="KW-0812">Transmembrane</keyword>
<keyword evidence="5 7" id="KW-0472">Membrane</keyword>
<evidence type="ECO:0000313" key="9">
    <source>
        <dbReference type="EMBL" id="GMF30051.1"/>
    </source>
</evidence>
<dbReference type="PROSITE" id="PS50850">
    <property type="entry name" value="MFS"/>
    <property type="match status" value="1"/>
</dbReference>
<dbReference type="AlphaFoldDB" id="A0A9W6UBK2"/>
<feature type="transmembrane region" description="Helical" evidence="7">
    <location>
        <begin position="375"/>
        <end position="398"/>
    </location>
</feature>
<dbReference type="InterPro" id="IPR036259">
    <property type="entry name" value="MFS_trans_sf"/>
</dbReference>
<dbReference type="EMBL" id="BSXW01000813">
    <property type="protein sequence ID" value="GMF30051.1"/>
    <property type="molecule type" value="Genomic_DNA"/>
</dbReference>
<comment type="caution">
    <text evidence="9">The sequence shown here is derived from an EMBL/GenBank/DDBJ whole genome shotgun (WGS) entry which is preliminary data.</text>
</comment>
<feature type="transmembrane region" description="Helical" evidence="7">
    <location>
        <begin position="442"/>
        <end position="464"/>
    </location>
</feature>
<feature type="transmembrane region" description="Helical" evidence="7">
    <location>
        <begin position="46"/>
        <end position="66"/>
    </location>
</feature>
<feature type="transmembrane region" description="Helical" evidence="7">
    <location>
        <begin position="284"/>
        <end position="302"/>
    </location>
</feature>
<reference evidence="9" key="1">
    <citation type="submission" date="2023-04" db="EMBL/GenBank/DDBJ databases">
        <title>Phytophthora lilii NBRC 32176.</title>
        <authorList>
            <person name="Ichikawa N."/>
            <person name="Sato H."/>
            <person name="Tonouchi N."/>
        </authorList>
    </citation>
    <scope>NUCLEOTIDE SEQUENCE</scope>
    <source>
        <strain evidence="9">NBRC 32176</strain>
    </source>
</reference>
<feature type="transmembrane region" description="Helical" evidence="7">
    <location>
        <begin position="170"/>
        <end position="190"/>
    </location>
</feature>
<dbReference type="InterPro" id="IPR020846">
    <property type="entry name" value="MFS_dom"/>
</dbReference>
<dbReference type="InterPro" id="IPR005828">
    <property type="entry name" value="MFS_sugar_transport-like"/>
</dbReference>
<feature type="domain" description="Major facilitator superfamily (MFS) profile" evidence="8">
    <location>
        <begin position="46"/>
        <end position="469"/>
    </location>
</feature>
<dbReference type="SUPFAM" id="SSF103473">
    <property type="entry name" value="MFS general substrate transporter"/>
    <property type="match status" value="1"/>
</dbReference>
<dbReference type="Proteomes" id="UP001165083">
    <property type="component" value="Unassembled WGS sequence"/>
</dbReference>
<dbReference type="Pfam" id="PF00083">
    <property type="entry name" value="Sugar_tr"/>
    <property type="match status" value="1"/>
</dbReference>
<evidence type="ECO:0000256" key="4">
    <source>
        <dbReference type="ARBA" id="ARBA00022989"/>
    </source>
</evidence>
<dbReference type="Gene3D" id="1.20.1250.20">
    <property type="entry name" value="MFS general substrate transporter like domains"/>
    <property type="match status" value="1"/>
</dbReference>
<feature type="transmembrane region" description="Helical" evidence="7">
    <location>
        <begin position="112"/>
        <end position="130"/>
    </location>
</feature>
<evidence type="ECO:0000259" key="8">
    <source>
        <dbReference type="PROSITE" id="PS50850"/>
    </source>
</evidence>
<evidence type="ECO:0000256" key="1">
    <source>
        <dbReference type="ARBA" id="ARBA00004141"/>
    </source>
</evidence>
<protein>
    <submittedName>
        <fullName evidence="9">Unnamed protein product</fullName>
    </submittedName>
</protein>
<dbReference type="PANTHER" id="PTHR23511:SF5">
    <property type="entry name" value="MAJOR FACILITATOR-TYPE TRANSPORTER HXNZ-RELATED"/>
    <property type="match status" value="1"/>
</dbReference>
<keyword evidence="2" id="KW-0813">Transport</keyword>
<evidence type="ECO:0000256" key="5">
    <source>
        <dbReference type="ARBA" id="ARBA00023136"/>
    </source>
</evidence>
<dbReference type="InterPro" id="IPR005829">
    <property type="entry name" value="Sugar_transporter_CS"/>
</dbReference>
<feature type="compositionally biased region" description="Basic and acidic residues" evidence="6">
    <location>
        <begin position="471"/>
        <end position="487"/>
    </location>
</feature>
<gene>
    <name evidence="9" type="ORF">Plil01_001280600</name>
</gene>
<keyword evidence="4 7" id="KW-1133">Transmembrane helix</keyword>
<name>A0A9W6UBK2_9STRA</name>
<evidence type="ECO:0000313" key="10">
    <source>
        <dbReference type="Proteomes" id="UP001165083"/>
    </source>
</evidence>
<evidence type="ECO:0000256" key="2">
    <source>
        <dbReference type="ARBA" id="ARBA00022448"/>
    </source>
</evidence>
<feature type="transmembrane region" description="Helical" evidence="7">
    <location>
        <begin position="322"/>
        <end position="343"/>
    </location>
</feature>
<feature type="transmembrane region" description="Helical" evidence="7">
    <location>
        <begin position="78"/>
        <end position="100"/>
    </location>
</feature>
<sequence>MAVTIAIDTPRLPTRDVFRGSPSTLETVHERLDALDPQLSWFYVRLLLLTGVSWAVHSAELVLFAFTRRLVSHNVGMGTYALEALGVGVFLGSALGGPLFGLLADARGRRSALLQAMTLSLVGLALSAVAKKDYHVIAARIVAGVGLGGELPAATVLVQELAPRPMRGRIVALLEAFTGVGGVVGVALAFGLAPQLGWRVTYLAICGCVFYAGVLRFSIPESPRWLASVGRVDEALQVVEKVERAHGVRPRYDNIKVQEAPTPVAVESMPSVAKVKPSAFARPVHILVLWVLWMVVAMSSYALGVYVPTLISMSGFNMYENWSSIALLHGSQILGCIAASWMLETRSRKQSLACFATLASIVSVLLSYAPWYRLVVMVGTCSVSALLGGTWSCMLAYTPENFATAVRARGFSYAFGFSRLGAAGGALLYPHMFDVWLMSVPAITWVFAGLLAATVLGIVAPYGINASIDESSEKPSDFRRDSNHTDLESGAEEAPLVVLKADGSKAAVTPHKLKGLTSSSPRAF</sequence>
<keyword evidence="10" id="KW-1185">Reference proteome</keyword>
<dbReference type="PROSITE" id="PS00217">
    <property type="entry name" value="SUGAR_TRANSPORT_2"/>
    <property type="match status" value="1"/>
</dbReference>
<dbReference type="OrthoDB" id="4139357at2759"/>
<feature type="transmembrane region" description="Helical" evidence="7">
    <location>
        <begin position="136"/>
        <end position="158"/>
    </location>
</feature>
<feature type="transmembrane region" description="Helical" evidence="7">
    <location>
        <begin position="196"/>
        <end position="215"/>
    </location>
</feature>
<feature type="transmembrane region" description="Helical" evidence="7">
    <location>
        <begin position="352"/>
        <end position="369"/>
    </location>
</feature>
<dbReference type="CDD" id="cd17316">
    <property type="entry name" value="MFS_SV2_like"/>
    <property type="match status" value="1"/>
</dbReference>
<organism evidence="9 10">
    <name type="scientific">Phytophthora lilii</name>
    <dbReference type="NCBI Taxonomy" id="2077276"/>
    <lineage>
        <taxon>Eukaryota</taxon>
        <taxon>Sar</taxon>
        <taxon>Stramenopiles</taxon>
        <taxon>Oomycota</taxon>
        <taxon>Peronosporomycetes</taxon>
        <taxon>Peronosporales</taxon>
        <taxon>Peronosporaceae</taxon>
        <taxon>Phytophthora</taxon>
    </lineage>
</organism>